<dbReference type="Proteomes" id="UP000030653">
    <property type="component" value="Unassembled WGS sequence"/>
</dbReference>
<dbReference type="AlphaFoldDB" id="M5GDU4"/>
<dbReference type="STRING" id="1858805.M5GDU4"/>
<organism evidence="1 2">
    <name type="scientific">Dacryopinax primogenitus (strain DJM 731)</name>
    <name type="common">Brown rot fungus</name>
    <dbReference type="NCBI Taxonomy" id="1858805"/>
    <lineage>
        <taxon>Eukaryota</taxon>
        <taxon>Fungi</taxon>
        <taxon>Dikarya</taxon>
        <taxon>Basidiomycota</taxon>
        <taxon>Agaricomycotina</taxon>
        <taxon>Dacrymycetes</taxon>
        <taxon>Dacrymycetales</taxon>
        <taxon>Dacrymycetaceae</taxon>
        <taxon>Dacryopinax</taxon>
    </lineage>
</organism>
<evidence type="ECO:0000313" key="2">
    <source>
        <dbReference type="Proteomes" id="UP000030653"/>
    </source>
</evidence>
<evidence type="ECO:0000313" key="1">
    <source>
        <dbReference type="EMBL" id="EJU02688.1"/>
    </source>
</evidence>
<dbReference type="InterPro" id="IPR043502">
    <property type="entry name" value="DNA/RNA_pol_sf"/>
</dbReference>
<dbReference type="RefSeq" id="XP_040629582.1">
    <property type="nucleotide sequence ID" value="XM_040774280.1"/>
</dbReference>
<name>M5GDU4_DACPD</name>
<dbReference type="HOGENOM" id="CLU_142394_1_0_1"/>
<reference evidence="1 2" key="1">
    <citation type="journal article" date="2012" name="Science">
        <title>The Paleozoic origin of enzymatic lignin decomposition reconstructed from 31 fungal genomes.</title>
        <authorList>
            <person name="Floudas D."/>
            <person name="Binder M."/>
            <person name="Riley R."/>
            <person name="Barry K."/>
            <person name="Blanchette R.A."/>
            <person name="Henrissat B."/>
            <person name="Martinez A.T."/>
            <person name="Otillar R."/>
            <person name="Spatafora J.W."/>
            <person name="Yadav J.S."/>
            <person name="Aerts A."/>
            <person name="Benoit I."/>
            <person name="Boyd A."/>
            <person name="Carlson A."/>
            <person name="Copeland A."/>
            <person name="Coutinho P.M."/>
            <person name="de Vries R.P."/>
            <person name="Ferreira P."/>
            <person name="Findley K."/>
            <person name="Foster B."/>
            <person name="Gaskell J."/>
            <person name="Glotzer D."/>
            <person name="Gorecki P."/>
            <person name="Heitman J."/>
            <person name="Hesse C."/>
            <person name="Hori C."/>
            <person name="Igarashi K."/>
            <person name="Jurgens J.A."/>
            <person name="Kallen N."/>
            <person name="Kersten P."/>
            <person name="Kohler A."/>
            <person name="Kuees U."/>
            <person name="Kumar T.K.A."/>
            <person name="Kuo A."/>
            <person name="LaButti K."/>
            <person name="Larrondo L.F."/>
            <person name="Lindquist E."/>
            <person name="Ling A."/>
            <person name="Lombard V."/>
            <person name="Lucas S."/>
            <person name="Lundell T."/>
            <person name="Martin R."/>
            <person name="McLaughlin D.J."/>
            <person name="Morgenstern I."/>
            <person name="Morin E."/>
            <person name="Murat C."/>
            <person name="Nagy L.G."/>
            <person name="Nolan M."/>
            <person name="Ohm R.A."/>
            <person name="Patyshakuliyeva A."/>
            <person name="Rokas A."/>
            <person name="Ruiz-Duenas F.J."/>
            <person name="Sabat G."/>
            <person name="Salamov A."/>
            <person name="Samejima M."/>
            <person name="Schmutz J."/>
            <person name="Slot J.C."/>
            <person name="St John F."/>
            <person name="Stenlid J."/>
            <person name="Sun H."/>
            <person name="Sun S."/>
            <person name="Syed K."/>
            <person name="Tsang A."/>
            <person name="Wiebenga A."/>
            <person name="Young D."/>
            <person name="Pisabarro A."/>
            <person name="Eastwood D.C."/>
            <person name="Martin F."/>
            <person name="Cullen D."/>
            <person name="Grigoriev I.V."/>
            <person name="Hibbett D.S."/>
        </authorList>
    </citation>
    <scope>NUCLEOTIDE SEQUENCE [LARGE SCALE GENOMIC DNA]</scope>
    <source>
        <strain evidence="1 2">DJM-731 SS1</strain>
    </source>
</reference>
<gene>
    <name evidence="1" type="ORF">DACRYDRAFT_26256</name>
</gene>
<sequence>HMETINQILTHIEHSGSTFSGPKMVIVAPEVVILGQCCTYMGQQPKPSKVAKIQDWQPCKSLTEVQAFLGTLG</sequence>
<dbReference type="EMBL" id="JH795861">
    <property type="protein sequence ID" value="EJU02688.1"/>
    <property type="molecule type" value="Genomic_DNA"/>
</dbReference>
<keyword evidence="2" id="KW-1185">Reference proteome</keyword>
<dbReference type="GeneID" id="63689342"/>
<feature type="non-terminal residue" evidence="1">
    <location>
        <position position="73"/>
    </location>
</feature>
<feature type="non-terminal residue" evidence="1">
    <location>
        <position position="1"/>
    </location>
</feature>
<dbReference type="OMA" id="HMETINQ"/>
<dbReference type="SUPFAM" id="SSF56672">
    <property type="entry name" value="DNA/RNA polymerases"/>
    <property type="match status" value="1"/>
</dbReference>
<protein>
    <submittedName>
        <fullName evidence="1">Uncharacterized protein</fullName>
    </submittedName>
</protein>
<dbReference type="OrthoDB" id="3193212at2759"/>
<proteinExistence type="predicted"/>
<accession>M5GDU4</accession>